<evidence type="ECO:0000256" key="1">
    <source>
        <dbReference type="SAM" id="SignalP"/>
    </source>
</evidence>
<dbReference type="GO" id="GO:0005615">
    <property type="term" value="C:extracellular space"/>
    <property type="evidence" value="ECO:0007669"/>
    <property type="project" value="TreeGrafter"/>
</dbReference>
<dbReference type="InterPro" id="IPR050373">
    <property type="entry name" value="Fibrinogen_C-term_domain"/>
</dbReference>
<sequence length="342" mass="39541">MNQVELTLICTLTYLLILSKCRFDIQIGSLSENTYRNSHVIKSYDNIGLKMCGRRCLHQKSCSAINYNPALLKCELLFETSEDITLTVQDFEYSAIDTWSSSNNPCYPNPCPGYERCVKTQIDGYYCQNVAPRPRDCTDLQLAGVPSGVYTIYINGGMNVSIYCDMMIDDGGWLVFQNRYDGSIDFQDNRTWSDYKNGFGLYSSEYWLGLEYIYLLTRYDQYMLRVDLETNDRVFLYATYTTFKLNNEADKYRMTINGYNGTAGEGGKGMMFTNNQTFTSPGTDTSRTFYGQLGAWWYSTYTFVNLNGQYMPGVNDWKSMIWYRYQTKAVGMKKTSMKIKRK</sequence>
<dbReference type="PROSITE" id="PS50948">
    <property type="entry name" value="PAN"/>
    <property type="match status" value="1"/>
</dbReference>
<dbReference type="SUPFAM" id="SSF56496">
    <property type="entry name" value="Fibrinogen C-terminal domain-like"/>
    <property type="match status" value="1"/>
</dbReference>
<organism evidence="4 5">
    <name type="scientific">Mytilus coruscus</name>
    <name type="common">Sea mussel</name>
    <dbReference type="NCBI Taxonomy" id="42192"/>
    <lineage>
        <taxon>Eukaryota</taxon>
        <taxon>Metazoa</taxon>
        <taxon>Spiralia</taxon>
        <taxon>Lophotrochozoa</taxon>
        <taxon>Mollusca</taxon>
        <taxon>Bivalvia</taxon>
        <taxon>Autobranchia</taxon>
        <taxon>Pteriomorphia</taxon>
        <taxon>Mytilida</taxon>
        <taxon>Mytiloidea</taxon>
        <taxon>Mytilidae</taxon>
        <taxon>Mytilinae</taxon>
        <taxon>Mytilus</taxon>
    </lineage>
</organism>
<feature type="chain" id="PRO_5026817129" description="Fibrinogen C-terminal domain-containing protein" evidence="1">
    <location>
        <begin position="22"/>
        <end position="342"/>
    </location>
</feature>
<dbReference type="InterPro" id="IPR003609">
    <property type="entry name" value="Pan_app"/>
</dbReference>
<dbReference type="Pfam" id="PF00024">
    <property type="entry name" value="PAN_1"/>
    <property type="match status" value="1"/>
</dbReference>
<keyword evidence="1" id="KW-0732">Signal</keyword>
<dbReference type="SMART" id="SM00186">
    <property type="entry name" value="FBG"/>
    <property type="match status" value="1"/>
</dbReference>
<dbReference type="InterPro" id="IPR036056">
    <property type="entry name" value="Fibrinogen-like_C"/>
</dbReference>
<dbReference type="InterPro" id="IPR002181">
    <property type="entry name" value="Fibrinogen_a/b/g_C_dom"/>
</dbReference>
<proteinExistence type="predicted"/>
<accession>A0A6J8DFZ7</accession>
<reference evidence="4 5" key="1">
    <citation type="submission" date="2020-06" db="EMBL/GenBank/DDBJ databases">
        <authorList>
            <person name="Li R."/>
            <person name="Bekaert M."/>
        </authorList>
    </citation>
    <scope>NUCLEOTIDE SEQUENCE [LARGE SCALE GENOMIC DNA]</scope>
    <source>
        <strain evidence="5">wild</strain>
    </source>
</reference>
<feature type="signal peptide" evidence="1">
    <location>
        <begin position="1"/>
        <end position="21"/>
    </location>
</feature>
<gene>
    <name evidence="4" type="ORF">MCOR_40160</name>
</gene>
<dbReference type="PANTHER" id="PTHR19143">
    <property type="entry name" value="FIBRINOGEN/TENASCIN/ANGIOPOEITIN"/>
    <property type="match status" value="1"/>
</dbReference>
<evidence type="ECO:0000313" key="4">
    <source>
        <dbReference type="EMBL" id="CAC5406597.1"/>
    </source>
</evidence>
<dbReference type="EMBL" id="CACVKT020007264">
    <property type="protein sequence ID" value="CAC5406597.1"/>
    <property type="molecule type" value="Genomic_DNA"/>
</dbReference>
<dbReference type="AlphaFoldDB" id="A0A6J8DFZ7"/>
<feature type="domain" description="Fibrinogen C-terminal" evidence="3">
    <location>
        <begin position="128"/>
        <end position="342"/>
    </location>
</feature>
<feature type="domain" description="Apple" evidence="2">
    <location>
        <begin position="21"/>
        <end position="100"/>
    </location>
</feature>
<evidence type="ECO:0000259" key="2">
    <source>
        <dbReference type="PROSITE" id="PS50948"/>
    </source>
</evidence>
<dbReference type="InterPro" id="IPR014716">
    <property type="entry name" value="Fibrinogen_a/b/g_C_1"/>
</dbReference>
<dbReference type="Proteomes" id="UP000507470">
    <property type="component" value="Unassembled WGS sequence"/>
</dbReference>
<evidence type="ECO:0000259" key="3">
    <source>
        <dbReference type="PROSITE" id="PS51406"/>
    </source>
</evidence>
<keyword evidence="5" id="KW-1185">Reference proteome</keyword>
<dbReference type="OrthoDB" id="10296807at2759"/>
<evidence type="ECO:0000313" key="5">
    <source>
        <dbReference type="Proteomes" id="UP000507470"/>
    </source>
</evidence>
<name>A0A6J8DFZ7_MYTCO</name>
<dbReference type="Gene3D" id="3.90.215.10">
    <property type="entry name" value="Gamma Fibrinogen, chain A, domain 1"/>
    <property type="match status" value="1"/>
</dbReference>
<protein>
    <recommendedName>
        <fullName evidence="6">Fibrinogen C-terminal domain-containing protein</fullName>
    </recommendedName>
</protein>
<dbReference type="Pfam" id="PF00147">
    <property type="entry name" value="Fibrinogen_C"/>
    <property type="match status" value="1"/>
</dbReference>
<dbReference type="NCBIfam" id="NF040941">
    <property type="entry name" value="GGGWT_bact"/>
    <property type="match status" value="1"/>
</dbReference>
<dbReference type="PROSITE" id="PS51406">
    <property type="entry name" value="FIBRINOGEN_C_2"/>
    <property type="match status" value="1"/>
</dbReference>
<evidence type="ECO:0008006" key="6">
    <source>
        <dbReference type="Google" id="ProtNLM"/>
    </source>
</evidence>